<feature type="transmembrane region" description="Helical" evidence="1">
    <location>
        <begin position="165"/>
        <end position="188"/>
    </location>
</feature>
<evidence type="ECO:0000313" key="2">
    <source>
        <dbReference type="EMBL" id="EOL42053.1"/>
    </source>
</evidence>
<dbReference type="PATRIC" id="fig|1158610.3.peg.2376"/>
<evidence type="ECO:0000313" key="3">
    <source>
        <dbReference type="Proteomes" id="UP000013785"/>
    </source>
</evidence>
<feature type="transmembrane region" description="Helical" evidence="1">
    <location>
        <begin position="282"/>
        <end position="305"/>
    </location>
</feature>
<keyword evidence="1" id="KW-0472">Membrane</keyword>
<dbReference type="Proteomes" id="UP000013785">
    <property type="component" value="Unassembled WGS sequence"/>
</dbReference>
<keyword evidence="3" id="KW-1185">Reference proteome</keyword>
<feature type="transmembrane region" description="Helical" evidence="1">
    <location>
        <begin position="326"/>
        <end position="348"/>
    </location>
</feature>
<dbReference type="STRING" id="154621.RV11_GL003455"/>
<dbReference type="OrthoDB" id="2199746at2"/>
<feature type="transmembrane region" description="Helical" evidence="1">
    <location>
        <begin position="233"/>
        <end position="256"/>
    </location>
</feature>
<keyword evidence="1" id="KW-0812">Transmembrane</keyword>
<name>R3TM10_9ENTE</name>
<feature type="transmembrane region" description="Helical" evidence="1">
    <location>
        <begin position="360"/>
        <end position="382"/>
    </location>
</feature>
<accession>R3TM10</accession>
<dbReference type="eggNOG" id="ENOG502ZDT6">
    <property type="taxonomic scope" value="Bacteria"/>
</dbReference>
<evidence type="ECO:0000256" key="1">
    <source>
        <dbReference type="SAM" id="Phobius"/>
    </source>
</evidence>
<organism evidence="2 3">
    <name type="scientific">Enterococcus phoeniculicola ATCC BAA-412</name>
    <dbReference type="NCBI Taxonomy" id="1158610"/>
    <lineage>
        <taxon>Bacteria</taxon>
        <taxon>Bacillati</taxon>
        <taxon>Bacillota</taxon>
        <taxon>Bacilli</taxon>
        <taxon>Lactobacillales</taxon>
        <taxon>Enterococcaceae</taxon>
        <taxon>Enterococcus</taxon>
    </lineage>
</organism>
<keyword evidence="1" id="KW-1133">Transmembrane helix</keyword>
<dbReference type="RefSeq" id="WP_010769045.1">
    <property type="nucleotide sequence ID" value="NZ_ASWE01000001.1"/>
</dbReference>
<proteinExistence type="predicted"/>
<dbReference type="HOGENOM" id="CLU_058395_0_0_9"/>
<sequence>MNRQLKKIMKERYGKFVLVGMILIGLYYFFTIQSGISNWYATRNYQQSDMFRQEYEAYPDSYTEFWEDDQPVYYKSIEDYIKGTSYLFNKANQPDSLTTRGDKAIDKATTYTNVFMSEGTGIFLVAFFLLGFLLFFVDLKTHFNTFLFSLGTTRNAIFKEKFKTVALPLFTVLILCKLAFITSLYLFIPHEFINAHLSTLLLSMINGLLCVFFYFSCGVFIGILTGNLIFGPVIAGAFLISTTLLSSVMMNVLFLIENRLNRNLNSTYEDYGFQIDIGKVNVHPGLCITIFIISALLLFISWRVFNQLSLEKSSQNILLDSYRLPITLLIIVYSCTIVWATRFMYALMDYPEQHADVPYFISRSLVSGGIISLITVGTIYFVPLKNRVRKLLEKRRQFKEFKVEE</sequence>
<feature type="transmembrane region" description="Helical" evidence="1">
    <location>
        <begin position="121"/>
        <end position="139"/>
    </location>
</feature>
<reference evidence="2 3" key="1">
    <citation type="submission" date="2013-02" db="EMBL/GenBank/DDBJ databases">
        <title>The Genome Sequence of Enterococcus phoeniculicola BAA-412.</title>
        <authorList>
            <consortium name="The Broad Institute Genome Sequencing Platform"/>
            <consortium name="The Broad Institute Genome Sequencing Center for Infectious Disease"/>
            <person name="Earl A.M."/>
            <person name="Gilmore M.S."/>
            <person name="Lebreton F."/>
            <person name="Walker B."/>
            <person name="Young S.K."/>
            <person name="Zeng Q."/>
            <person name="Gargeya S."/>
            <person name="Fitzgerald M."/>
            <person name="Haas B."/>
            <person name="Abouelleil A."/>
            <person name="Alvarado L."/>
            <person name="Arachchi H.M."/>
            <person name="Berlin A.M."/>
            <person name="Chapman S.B."/>
            <person name="Dewar J."/>
            <person name="Goldberg J."/>
            <person name="Griggs A."/>
            <person name="Gujja S."/>
            <person name="Hansen M."/>
            <person name="Howarth C."/>
            <person name="Imamovic A."/>
            <person name="Larimer J."/>
            <person name="McCowan C."/>
            <person name="Murphy C."/>
            <person name="Neiman D."/>
            <person name="Pearson M."/>
            <person name="Priest M."/>
            <person name="Roberts A."/>
            <person name="Saif S."/>
            <person name="Shea T."/>
            <person name="Sisk P."/>
            <person name="Sykes S."/>
            <person name="Wortman J."/>
            <person name="Nusbaum C."/>
            <person name="Birren B."/>
        </authorList>
    </citation>
    <scope>NUCLEOTIDE SEQUENCE [LARGE SCALE GENOMIC DNA]</scope>
    <source>
        <strain evidence="2 3">ATCC BAA-412</strain>
    </source>
</reference>
<protein>
    <submittedName>
        <fullName evidence="2">Uncharacterized protein</fullName>
    </submittedName>
</protein>
<dbReference type="AlphaFoldDB" id="R3TM10"/>
<feature type="transmembrane region" description="Helical" evidence="1">
    <location>
        <begin position="200"/>
        <end position="221"/>
    </location>
</feature>
<feature type="transmembrane region" description="Helical" evidence="1">
    <location>
        <begin position="12"/>
        <end position="30"/>
    </location>
</feature>
<gene>
    <name evidence="2" type="ORF">UC3_02401</name>
</gene>
<comment type="caution">
    <text evidence="2">The sequence shown here is derived from an EMBL/GenBank/DDBJ whole genome shotgun (WGS) entry which is preliminary data.</text>
</comment>
<dbReference type="EMBL" id="AJAT01000017">
    <property type="protein sequence ID" value="EOL42053.1"/>
    <property type="molecule type" value="Genomic_DNA"/>
</dbReference>